<feature type="non-terminal residue" evidence="1">
    <location>
        <position position="167"/>
    </location>
</feature>
<accession>A0A9W8MBE5</accession>
<evidence type="ECO:0000313" key="1">
    <source>
        <dbReference type="EMBL" id="KAJ2924246.1"/>
    </source>
</evidence>
<sequence>MEISEDSPYEHLYVHHSITADPLELPTITLTNTDFQMMTGHPPYPAHIVHLDSFEKDWPQISAALHGYVTRMYVHDQTVLVNELASHDRASLYSELSKSYRSLMVDWELFGNVVRDNADELPTEFLAFQSRLWISRRLTWLAQDLSCLADGVDIFVIASRDRLNHFQ</sequence>
<evidence type="ECO:0000313" key="2">
    <source>
        <dbReference type="Proteomes" id="UP001140091"/>
    </source>
</evidence>
<keyword evidence="2" id="KW-1185">Reference proteome</keyword>
<comment type="caution">
    <text evidence="1">The sequence shown here is derived from an EMBL/GenBank/DDBJ whole genome shotgun (WGS) entry which is preliminary data.</text>
</comment>
<gene>
    <name evidence="1" type="ORF">H1R20_g12852</name>
</gene>
<dbReference type="Proteomes" id="UP001140091">
    <property type="component" value="Unassembled WGS sequence"/>
</dbReference>
<organism evidence="1 2">
    <name type="scientific">Candolleomyces eurysporus</name>
    <dbReference type="NCBI Taxonomy" id="2828524"/>
    <lineage>
        <taxon>Eukaryota</taxon>
        <taxon>Fungi</taxon>
        <taxon>Dikarya</taxon>
        <taxon>Basidiomycota</taxon>
        <taxon>Agaricomycotina</taxon>
        <taxon>Agaricomycetes</taxon>
        <taxon>Agaricomycetidae</taxon>
        <taxon>Agaricales</taxon>
        <taxon>Agaricineae</taxon>
        <taxon>Psathyrellaceae</taxon>
        <taxon>Candolleomyces</taxon>
    </lineage>
</organism>
<reference evidence="1" key="1">
    <citation type="submission" date="2022-06" db="EMBL/GenBank/DDBJ databases">
        <title>Genome Sequence of Candolleomyces eurysporus.</title>
        <authorList>
            <person name="Buettner E."/>
        </authorList>
    </citation>
    <scope>NUCLEOTIDE SEQUENCE</scope>
    <source>
        <strain evidence="1">VTCC 930004</strain>
    </source>
</reference>
<proteinExistence type="predicted"/>
<dbReference type="OrthoDB" id="3024047at2759"/>
<protein>
    <submittedName>
        <fullName evidence="1">Uncharacterized protein</fullName>
    </submittedName>
</protein>
<dbReference type="EMBL" id="JANBPK010001235">
    <property type="protein sequence ID" value="KAJ2924246.1"/>
    <property type="molecule type" value="Genomic_DNA"/>
</dbReference>
<dbReference type="AlphaFoldDB" id="A0A9W8MBE5"/>
<name>A0A9W8MBE5_9AGAR</name>